<evidence type="ECO:0000313" key="3">
    <source>
        <dbReference type="Proteomes" id="UP000004754"/>
    </source>
</evidence>
<organism evidence="2 3">
    <name type="scientific">Pseudoramibacter alactolyticus ATCC 23263</name>
    <dbReference type="NCBI Taxonomy" id="887929"/>
    <lineage>
        <taxon>Bacteria</taxon>
        <taxon>Bacillati</taxon>
        <taxon>Bacillota</taxon>
        <taxon>Clostridia</taxon>
        <taxon>Eubacteriales</taxon>
        <taxon>Eubacteriaceae</taxon>
        <taxon>Pseudoramibacter</taxon>
    </lineage>
</organism>
<gene>
    <name evidence="2" type="ORF">HMP0721_1887</name>
</gene>
<reference evidence="2 3" key="1">
    <citation type="submission" date="2010-12" db="EMBL/GenBank/DDBJ databases">
        <authorList>
            <person name="Muzny D."/>
            <person name="Qin X."/>
            <person name="Deng J."/>
            <person name="Jiang H."/>
            <person name="Liu Y."/>
            <person name="Qu J."/>
            <person name="Song X.-Z."/>
            <person name="Zhang L."/>
            <person name="Thornton R."/>
            <person name="Coyle M."/>
            <person name="Francisco L."/>
            <person name="Jackson L."/>
            <person name="Javaid M."/>
            <person name="Korchina V."/>
            <person name="Kovar C."/>
            <person name="Mata R."/>
            <person name="Mathew T."/>
            <person name="Ngo R."/>
            <person name="Nguyen L."/>
            <person name="Nguyen N."/>
            <person name="Okwuonu G."/>
            <person name="Ongeri F."/>
            <person name="Pham C."/>
            <person name="Simmons D."/>
            <person name="Wilczek-Boney K."/>
            <person name="Hale W."/>
            <person name="Jakkamsetti A."/>
            <person name="Pham P."/>
            <person name="Ruth R."/>
            <person name="San Lucas F."/>
            <person name="Warren J."/>
            <person name="Zhang J."/>
            <person name="Zhao Z."/>
            <person name="Zhou C."/>
            <person name="Zhu D."/>
            <person name="Lee S."/>
            <person name="Bess C."/>
            <person name="Blankenburg K."/>
            <person name="Forbes L."/>
            <person name="Fu Q."/>
            <person name="Gubbala S."/>
            <person name="Hirani K."/>
            <person name="Jayaseelan J.C."/>
            <person name="Lara F."/>
            <person name="Munidasa M."/>
            <person name="Palculict T."/>
            <person name="Patil S."/>
            <person name="Pu L.-L."/>
            <person name="Saada N."/>
            <person name="Tang L."/>
            <person name="Weissenberger G."/>
            <person name="Zhu Y."/>
            <person name="Hemphill L."/>
            <person name="Shang Y."/>
            <person name="Youmans B."/>
            <person name="Ayvaz T."/>
            <person name="Ross M."/>
            <person name="Santibanez J."/>
            <person name="Aqrawi P."/>
            <person name="Gross S."/>
            <person name="Joshi V."/>
            <person name="Fowler G."/>
            <person name="Nazareth L."/>
            <person name="Reid J."/>
            <person name="Worley K."/>
            <person name="Petrosino J."/>
            <person name="Highlander S."/>
            <person name="Gibbs R."/>
        </authorList>
    </citation>
    <scope>NUCLEOTIDE SEQUENCE [LARGE SCALE GENOMIC DNA]</scope>
    <source>
        <strain evidence="2 3">ATCC 23263</strain>
    </source>
</reference>
<dbReference type="eggNOG" id="COG1235">
    <property type="taxonomic scope" value="Bacteria"/>
</dbReference>
<evidence type="ECO:0000259" key="1">
    <source>
        <dbReference type="SMART" id="SM00849"/>
    </source>
</evidence>
<dbReference type="Proteomes" id="UP000004754">
    <property type="component" value="Unassembled WGS sequence"/>
</dbReference>
<proteinExistence type="predicted"/>
<keyword evidence="3" id="KW-1185">Reference proteome</keyword>
<dbReference type="SMART" id="SM00849">
    <property type="entry name" value="Lactamase_B"/>
    <property type="match status" value="1"/>
</dbReference>
<dbReference type="PANTHER" id="PTHR47619:SF1">
    <property type="entry name" value="EXODEOXYRIBONUCLEASE WALJ"/>
    <property type="match status" value="1"/>
</dbReference>
<dbReference type="InterPro" id="IPR052533">
    <property type="entry name" value="WalJ/YycJ-like"/>
</dbReference>
<name>E6MIQ2_9FIRM</name>
<dbReference type="HOGENOM" id="CLU_073253_0_0_9"/>
<dbReference type="Pfam" id="PF12706">
    <property type="entry name" value="Lactamase_B_2"/>
    <property type="match status" value="1"/>
</dbReference>
<dbReference type="Gene3D" id="3.60.15.10">
    <property type="entry name" value="Ribonuclease Z/Hydroxyacylglutathione hydrolase-like"/>
    <property type="match status" value="1"/>
</dbReference>
<accession>E6MIQ2</accession>
<protein>
    <submittedName>
        <fullName evidence="2">Metallo-beta-lactamase domain protein</fullName>
    </submittedName>
</protein>
<dbReference type="InterPro" id="IPR036866">
    <property type="entry name" value="RibonucZ/Hydroxyglut_hydro"/>
</dbReference>
<sequence>MARQTIEKGFDFMQFCSLYSGSSGNCLYVAHGRTRLLVDAGLSGRKIEQGLVSADVLPTELDGILITHEHRDHIHGAGVLSRRYHLPIYANAATWEAMAPELGKIDGANVRFFVTGVPFDIGDLQIDSFPISHDAAEPVGFAIDSGNHSLGIATDTGVMTDTILGSLKGRELVVLESNHDAAMLETGPYPYPLKRRIAGEHGHLSNDTAGDTAVTLAESGVKQIVLAHLSHENNLPILAYQTSKGFFEASGISERDTRLAVARRHERSSIFDVC</sequence>
<dbReference type="EMBL" id="AEQN01000023">
    <property type="protein sequence ID" value="EFV01148.1"/>
    <property type="molecule type" value="Genomic_DNA"/>
</dbReference>
<comment type="caution">
    <text evidence="2">The sequence shown here is derived from an EMBL/GenBank/DDBJ whole genome shotgun (WGS) entry which is preliminary data.</text>
</comment>
<feature type="domain" description="Metallo-beta-lactamase" evidence="1">
    <location>
        <begin position="23"/>
        <end position="201"/>
    </location>
</feature>
<dbReference type="SUPFAM" id="SSF56281">
    <property type="entry name" value="Metallo-hydrolase/oxidoreductase"/>
    <property type="match status" value="1"/>
</dbReference>
<dbReference type="InterPro" id="IPR001279">
    <property type="entry name" value="Metallo-B-lactamas"/>
</dbReference>
<dbReference type="STRING" id="887929.HMP0721_1887"/>
<dbReference type="PANTHER" id="PTHR47619">
    <property type="entry name" value="METALLO-HYDROLASE YYCJ-RELATED"/>
    <property type="match status" value="1"/>
</dbReference>
<dbReference type="AlphaFoldDB" id="E6MIQ2"/>
<evidence type="ECO:0000313" key="2">
    <source>
        <dbReference type="EMBL" id="EFV01148.1"/>
    </source>
</evidence>